<reference evidence="1 2" key="1">
    <citation type="submission" date="2019-05" db="EMBL/GenBank/DDBJ databases">
        <title>Another draft genome of Portunus trituberculatus and its Hox gene families provides insights of decapod evolution.</title>
        <authorList>
            <person name="Jeong J.-H."/>
            <person name="Song I."/>
            <person name="Kim S."/>
            <person name="Choi T."/>
            <person name="Kim D."/>
            <person name="Ryu S."/>
            <person name="Kim W."/>
        </authorList>
    </citation>
    <scope>NUCLEOTIDE SEQUENCE [LARGE SCALE GENOMIC DNA]</scope>
    <source>
        <tissue evidence="1">Muscle</tissue>
    </source>
</reference>
<dbReference type="Proteomes" id="UP000324222">
    <property type="component" value="Unassembled WGS sequence"/>
</dbReference>
<dbReference type="EMBL" id="VSRR010015710">
    <property type="protein sequence ID" value="MPC58465.1"/>
    <property type="molecule type" value="Genomic_DNA"/>
</dbReference>
<organism evidence="1 2">
    <name type="scientific">Portunus trituberculatus</name>
    <name type="common">Swimming crab</name>
    <name type="synonym">Neptunus trituberculatus</name>
    <dbReference type="NCBI Taxonomy" id="210409"/>
    <lineage>
        <taxon>Eukaryota</taxon>
        <taxon>Metazoa</taxon>
        <taxon>Ecdysozoa</taxon>
        <taxon>Arthropoda</taxon>
        <taxon>Crustacea</taxon>
        <taxon>Multicrustacea</taxon>
        <taxon>Malacostraca</taxon>
        <taxon>Eumalacostraca</taxon>
        <taxon>Eucarida</taxon>
        <taxon>Decapoda</taxon>
        <taxon>Pleocyemata</taxon>
        <taxon>Brachyura</taxon>
        <taxon>Eubrachyura</taxon>
        <taxon>Portunoidea</taxon>
        <taxon>Portunidae</taxon>
        <taxon>Portuninae</taxon>
        <taxon>Portunus</taxon>
    </lineage>
</organism>
<sequence length="80" mass="9194">MQLRWVSAVARQFSLAVNSPCDEVESKLFESFPVIEVVDTFNPAGERSLQGLYFHDVSYFVRRPELAAIFHTGQHQRLPK</sequence>
<evidence type="ECO:0000313" key="1">
    <source>
        <dbReference type="EMBL" id="MPC58465.1"/>
    </source>
</evidence>
<protein>
    <submittedName>
        <fullName evidence="1">Uncharacterized protein</fullName>
    </submittedName>
</protein>
<proteinExistence type="predicted"/>
<gene>
    <name evidence="1" type="ORF">E2C01_052470</name>
</gene>
<dbReference type="AlphaFoldDB" id="A0A5B7GLZ2"/>
<keyword evidence="2" id="KW-1185">Reference proteome</keyword>
<evidence type="ECO:0000313" key="2">
    <source>
        <dbReference type="Proteomes" id="UP000324222"/>
    </source>
</evidence>
<accession>A0A5B7GLZ2</accession>
<name>A0A5B7GLZ2_PORTR</name>
<comment type="caution">
    <text evidence="1">The sequence shown here is derived from an EMBL/GenBank/DDBJ whole genome shotgun (WGS) entry which is preliminary data.</text>
</comment>